<keyword evidence="3" id="KW-0732">Signal</keyword>
<dbReference type="SUPFAM" id="SSF48452">
    <property type="entry name" value="TPR-like"/>
    <property type="match status" value="1"/>
</dbReference>
<evidence type="ECO:0000313" key="8">
    <source>
        <dbReference type="EMBL" id="OQP64443.1"/>
    </source>
</evidence>
<dbReference type="OrthoDB" id="608091at2"/>
<keyword evidence="9" id="KW-1185">Reference proteome</keyword>
<dbReference type="Pfam" id="PF14322">
    <property type="entry name" value="SusD-like_3"/>
    <property type="match status" value="1"/>
</dbReference>
<keyword evidence="4" id="KW-0472">Membrane</keyword>
<dbReference type="Pfam" id="PF07980">
    <property type="entry name" value="SusD_RagB"/>
    <property type="match status" value="1"/>
</dbReference>
<organism evidence="8 9">
    <name type="scientific">Niastella vici</name>
    <dbReference type="NCBI Taxonomy" id="1703345"/>
    <lineage>
        <taxon>Bacteria</taxon>
        <taxon>Pseudomonadati</taxon>
        <taxon>Bacteroidota</taxon>
        <taxon>Chitinophagia</taxon>
        <taxon>Chitinophagales</taxon>
        <taxon>Chitinophagaceae</taxon>
        <taxon>Niastella</taxon>
    </lineage>
</organism>
<dbReference type="EMBL" id="LVYD01000042">
    <property type="protein sequence ID" value="OQP64443.1"/>
    <property type="molecule type" value="Genomic_DNA"/>
</dbReference>
<accession>A0A1V9G1F2</accession>
<evidence type="ECO:0000313" key="9">
    <source>
        <dbReference type="Proteomes" id="UP000192796"/>
    </source>
</evidence>
<feature type="domain" description="RagB/SusD" evidence="6">
    <location>
        <begin position="326"/>
        <end position="646"/>
    </location>
</feature>
<comment type="subcellular location">
    <subcellularLocation>
        <location evidence="1">Cell outer membrane</location>
    </subcellularLocation>
</comment>
<dbReference type="InterPro" id="IPR011990">
    <property type="entry name" value="TPR-like_helical_dom_sf"/>
</dbReference>
<protein>
    <submittedName>
        <fullName evidence="8">Carbohydrate-binding protein SusD</fullName>
    </submittedName>
</protein>
<evidence type="ECO:0000259" key="7">
    <source>
        <dbReference type="Pfam" id="PF14322"/>
    </source>
</evidence>
<evidence type="ECO:0000256" key="4">
    <source>
        <dbReference type="ARBA" id="ARBA00023136"/>
    </source>
</evidence>
<name>A0A1V9G1F2_9BACT</name>
<dbReference type="Gene3D" id="1.25.40.390">
    <property type="match status" value="1"/>
</dbReference>
<dbReference type="InterPro" id="IPR033985">
    <property type="entry name" value="SusD-like_N"/>
</dbReference>
<dbReference type="GO" id="GO:0009279">
    <property type="term" value="C:cell outer membrane"/>
    <property type="evidence" value="ECO:0007669"/>
    <property type="project" value="UniProtKB-SubCell"/>
</dbReference>
<evidence type="ECO:0000256" key="3">
    <source>
        <dbReference type="ARBA" id="ARBA00022729"/>
    </source>
</evidence>
<dbReference type="RefSeq" id="WP_081147061.1">
    <property type="nucleotide sequence ID" value="NZ_LVYD01000042.1"/>
</dbReference>
<comment type="similarity">
    <text evidence="2">Belongs to the SusD family.</text>
</comment>
<reference evidence="8 9" key="1">
    <citation type="submission" date="2016-03" db="EMBL/GenBank/DDBJ databases">
        <title>Niastella vici sp. nov., isolated from farmland soil.</title>
        <authorList>
            <person name="Chen L."/>
            <person name="Wang D."/>
            <person name="Yang S."/>
            <person name="Wang G."/>
        </authorList>
    </citation>
    <scope>NUCLEOTIDE SEQUENCE [LARGE SCALE GENOMIC DNA]</scope>
    <source>
        <strain evidence="8 9">DJ57</strain>
    </source>
</reference>
<evidence type="ECO:0000256" key="5">
    <source>
        <dbReference type="ARBA" id="ARBA00023237"/>
    </source>
</evidence>
<feature type="domain" description="SusD-like N-terminal" evidence="7">
    <location>
        <begin position="110"/>
        <end position="232"/>
    </location>
</feature>
<dbReference type="STRING" id="1703345.A3860_20965"/>
<dbReference type="Proteomes" id="UP000192796">
    <property type="component" value="Unassembled WGS sequence"/>
</dbReference>
<evidence type="ECO:0000256" key="1">
    <source>
        <dbReference type="ARBA" id="ARBA00004442"/>
    </source>
</evidence>
<sequence>MKNLIIPIALGLLISAGSCKKYLDVVPDQVGTIDNAFTQRSTAEKFLFTCYAYMPKHGDMDDNPAFNAGDEVWYMDPIRDVDADFWNIARGMQNVGNPYGSFWTGKNQGIKLFTALRDCNIFLANIDKVRDMELIERERWKAEVTFLKAYYHFYLVRMYGPIPIIRTNLDVGSTPEQVQVPREHVDSCFSYIVQLLDEAAANDALPAKIVGTEQTELGRITKAIVLALKAKVLVTAASPLFNGNSDFTGLKTDEKGGGVPLINPVADAKKWEAAVAACKEAIEFCQSNFYSLQRYNPALNPSWIINDTIKTQLSIRMAVTEKDFNTEVIWANTSSRATDLQRWTMPILGSGAVSGSGPKGILAPPIKMAELFYTRNGVPITEDKTWDYAGRFQLKTATSADTFYIKKNEQTVKLHFDREPRFYADLAFDRGVWFGNWVNNYSINNMLYVKARRAEFAARQGVSNFSVTGYWIKKLISMGTAGAADGNVTGSNQTPYPWPEIRLADLYLLYAEALNEVNGPGPETFRWIDAVRDRAGLPTVAYSWDNFSNQPTRYTTKAGLRDIIHQERLIELAFEGQRFWDLRRWREAHIVLNAPIKGWSTEQQDPAAYYKPVVQWTQTFKLRDYFWPIDQDEILRNKKLVQNPGW</sequence>
<dbReference type="PROSITE" id="PS51257">
    <property type="entry name" value="PROKAR_LIPOPROTEIN"/>
    <property type="match status" value="1"/>
</dbReference>
<gene>
    <name evidence="8" type="ORF">A3860_20965</name>
</gene>
<dbReference type="InterPro" id="IPR012944">
    <property type="entry name" value="SusD_RagB_dom"/>
</dbReference>
<evidence type="ECO:0000256" key="2">
    <source>
        <dbReference type="ARBA" id="ARBA00006275"/>
    </source>
</evidence>
<comment type="caution">
    <text evidence="8">The sequence shown here is derived from an EMBL/GenBank/DDBJ whole genome shotgun (WGS) entry which is preliminary data.</text>
</comment>
<evidence type="ECO:0000259" key="6">
    <source>
        <dbReference type="Pfam" id="PF07980"/>
    </source>
</evidence>
<dbReference type="AlphaFoldDB" id="A0A1V9G1F2"/>
<proteinExistence type="inferred from homology"/>
<keyword evidence="5" id="KW-0998">Cell outer membrane</keyword>